<evidence type="ECO:0000256" key="1">
    <source>
        <dbReference type="SAM" id="MobiDB-lite"/>
    </source>
</evidence>
<sequence length="168" mass="18669">MPDYVPTGRHVFSGRNRIDNEMVSLTPDPAIIAAPTEEELNIVPLEGHEVDDSDEIMEEEEFVDESQDDSFDGSQEDTTEETGQEYEPDSEDDTETAETPEEIAARLAGDRVKAQMDNLEIAEKIASEDTPKEASSSEETPEEIAARLAADRVHAQEMNLEVARSQQE</sequence>
<dbReference type="EMBL" id="FQUG01000016">
    <property type="protein sequence ID" value="SHF36507.1"/>
    <property type="molecule type" value="Genomic_DNA"/>
</dbReference>
<name>A0A1M5B2D3_9FIRM</name>
<evidence type="ECO:0000313" key="3">
    <source>
        <dbReference type="Proteomes" id="UP000184404"/>
    </source>
</evidence>
<dbReference type="RefSeq" id="WP_072936573.1">
    <property type="nucleotide sequence ID" value="NZ_FQUG01000016.1"/>
</dbReference>
<accession>A0A1M5B2D3</accession>
<keyword evidence="3" id="KW-1185">Reference proteome</keyword>
<evidence type="ECO:0000313" key="2">
    <source>
        <dbReference type="EMBL" id="SHF36507.1"/>
    </source>
</evidence>
<dbReference type="Proteomes" id="UP000184404">
    <property type="component" value="Unassembled WGS sequence"/>
</dbReference>
<feature type="region of interest" description="Disordered" evidence="1">
    <location>
        <begin position="44"/>
        <end position="143"/>
    </location>
</feature>
<organism evidence="2 3">
    <name type="scientific">Schwartzia succinivorans DSM 10502</name>
    <dbReference type="NCBI Taxonomy" id="1123243"/>
    <lineage>
        <taxon>Bacteria</taxon>
        <taxon>Bacillati</taxon>
        <taxon>Bacillota</taxon>
        <taxon>Negativicutes</taxon>
        <taxon>Selenomonadales</taxon>
        <taxon>Selenomonadaceae</taxon>
        <taxon>Schwartzia</taxon>
    </lineage>
</organism>
<feature type="compositionally biased region" description="Basic and acidic residues" evidence="1">
    <location>
        <begin position="121"/>
        <end position="132"/>
    </location>
</feature>
<dbReference type="AlphaFoldDB" id="A0A1M5B2D3"/>
<reference evidence="2 3" key="1">
    <citation type="submission" date="2016-11" db="EMBL/GenBank/DDBJ databases">
        <authorList>
            <person name="Jaros S."/>
            <person name="Januszkiewicz K."/>
            <person name="Wedrychowicz H."/>
        </authorList>
    </citation>
    <scope>NUCLEOTIDE SEQUENCE [LARGE SCALE GENOMIC DNA]</scope>
    <source>
        <strain evidence="2 3">DSM 10502</strain>
    </source>
</reference>
<gene>
    <name evidence="2" type="ORF">SAMN02745190_02495</name>
</gene>
<feature type="compositionally biased region" description="Acidic residues" evidence="1">
    <location>
        <begin position="49"/>
        <end position="101"/>
    </location>
</feature>
<proteinExistence type="predicted"/>
<protein>
    <submittedName>
        <fullName evidence="2">Uncharacterized protein</fullName>
    </submittedName>
</protein>